<organism evidence="2">
    <name type="scientific">Vitrella brassicaformis</name>
    <dbReference type="NCBI Taxonomy" id="1169539"/>
    <lineage>
        <taxon>Eukaryota</taxon>
        <taxon>Sar</taxon>
        <taxon>Alveolata</taxon>
        <taxon>Colpodellida</taxon>
        <taxon>Vitrellaceae</taxon>
        <taxon>Vitrella</taxon>
    </lineage>
</organism>
<sequence length="371" mass="41289">MAALLAVVFLLVPWTLKLHWVLQVPFWAASFYLMGTVPHALELLGDEGMTRVHNMETEAFTYFREMWRSAWRALWIWVRSRDRKVRSRVDYLLRLLHVIEEGGCWDWTVQLIYYLENSRIIPSLLIIIAPADLRQVGSRALFDSRPPAVRQLSLISHRLVPGLSLQRTPNGQDHLGEWLRHDRQVLTFLPIEALMPAHLPFSGAARAAAAMKKGSEHLADAAKGTVVGCLGRQVRALAALPPEQLSMRIDEFKGSLTGSADILSPAYCPSCNDEEARVLDDMATLAALAERLDGQRRKALLELFAAGGKDSVHFPVSGSSNLKVNYAATALTATLTDEIATVSVYQSDPPTKGEWPGRDQTGGKDRQHVTH</sequence>
<reference evidence="2" key="1">
    <citation type="submission" date="2021-01" db="EMBL/GenBank/DDBJ databases">
        <authorList>
            <person name="Corre E."/>
            <person name="Pelletier E."/>
            <person name="Niang G."/>
            <person name="Scheremetjew M."/>
            <person name="Finn R."/>
            <person name="Kale V."/>
            <person name="Holt S."/>
            <person name="Cochrane G."/>
            <person name="Meng A."/>
            <person name="Brown T."/>
            <person name="Cohen L."/>
        </authorList>
    </citation>
    <scope>NUCLEOTIDE SEQUENCE</scope>
    <source>
        <strain evidence="2">CCMP3346</strain>
    </source>
</reference>
<feature type="compositionally biased region" description="Basic and acidic residues" evidence="1">
    <location>
        <begin position="355"/>
        <end position="371"/>
    </location>
</feature>
<accession>A0A7S1JVF7</accession>
<dbReference type="AlphaFoldDB" id="A0A7S1JVF7"/>
<name>A0A7S1JVF7_9ALVE</name>
<evidence type="ECO:0000313" key="2">
    <source>
        <dbReference type="EMBL" id="CAD9054835.1"/>
    </source>
</evidence>
<feature type="region of interest" description="Disordered" evidence="1">
    <location>
        <begin position="345"/>
        <end position="371"/>
    </location>
</feature>
<protein>
    <submittedName>
        <fullName evidence="2">Uncharacterized protein</fullName>
    </submittedName>
</protein>
<proteinExistence type="predicted"/>
<gene>
    <name evidence="2" type="ORF">VBRA1451_LOCUS9900</name>
</gene>
<dbReference type="EMBL" id="HBGB01017071">
    <property type="protein sequence ID" value="CAD9054835.1"/>
    <property type="molecule type" value="Transcribed_RNA"/>
</dbReference>
<evidence type="ECO:0000256" key="1">
    <source>
        <dbReference type="SAM" id="MobiDB-lite"/>
    </source>
</evidence>